<dbReference type="InterPro" id="IPR050490">
    <property type="entry name" value="Bact_solute-bd_prot1"/>
</dbReference>
<dbReference type="EMBL" id="BMHO01000001">
    <property type="protein sequence ID" value="GGD24204.1"/>
    <property type="molecule type" value="Genomic_DNA"/>
</dbReference>
<feature type="signal peptide" evidence="3">
    <location>
        <begin position="1"/>
        <end position="23"/>
    </location>
</feature>
<dbReference type="InterPro" id="IPR006059">
    <property type="entry name" value="SBP"/>
</dbReference>
<comment type="similarity">
    <text evidence="1">Belongs to the bacterial solute-binding protein 1 family.</text>
</comment>
<dbReference type="PANTHER" id="PTHR43649">
    <property type="entry name" value="ARABINOSE-BINDING PROTEIN-RELATED"/>
    <property type="match status" value="1"/>
</dbReference>
<feature type="chain" id="PRO_5039438476" evidence="3">
    <location>
        <begin position="24"/>
        <end position="422"/>
    </location>
</feature>
<protein>
    <submittedName>
        <fullName evidence="4">Sugar ABC transporter substrate-binding protein</fullName>
    </submittedName>
</protein>
<dbReference type="SUPFAM" id="SSF53850">
    <property type="entry name" value="Periplasmic binding protein-like II"/>
    <property type="match status" value="1"/>
</dbReference>
<gene>
    <name evidence="4" type="ORF">GCM10010915_00240</name>
</gene>
<organism evidence="4 5">
    <name type="scientific">Microbacterium faecale</name>
    <dbReference type="NCBI Taxonomy" id="1804630"/>
    <lineage>
        <taxon>Bacteria</taxon>
        <taxon>Bacillati</taxon>
        <taxon>Actinomycetota</taxon>
        <taxon>Actinomycetes</taxon>
        <taxon>Micrococcales</taxon>
        <taxon>Microbacteriaceae</taxon>
        <taxon>Microbacterium</taxon>
    </lineage>
</organism>
<evidence type="ECO:0000313" key="5">
    <source>
        <dbReference type="Proteomes" id="UP000633205"/>
    </source>
</evidence>
<accession>A0A917DAW3</accession>
<dbReference type="Proteomes" id="UP000633205">
    <property type="component" value="Unassembled WGS sequence"/>
</dbReference>
<keyword evidence="5" id="KW-1185">Reference proteome</keyword>
<dbReference type="AlphaFoldDB" id="A0A917DAW3"/>
<reference evidence="4" key="1">
    <citation type="journal article" date="2014" name="Int. J. Syst. Evol. Microbiol.">
        <title>Complete genome sequence of Corynebacterium casei LMG S-19264T (=DSM 44701T), isolated from a smear-ripened cheese.</title>
        <authorList>
            <consortium name="US DOE Joint Genome Institute (JGI-PGF)"/>
            <person name="Walter F."/>
            <person name="Albersmeier A."/>
            <person name="Kalinowski J."/>
            <person name="Ruckert C."/>
        </authorList>
    </citation>
    <scope>NUCLEOTIDE SEQUENCE</scope>
    <source>
        <strain evidence="4">CGMCC 1.15152</strain>
    </source>
</reference>
<sequence>MMRTTQTLALGGVLLLTAGLAACSDGGGAEEGQITLTYWKLADTNDASKQAWEETLAGFEEAHPDINIEVEERSTDGHKEALRTSLGTSAAPDVYWSWAGPGIGGDYVESGASLDLAEYYDEYGWEDRFSDVGMASVQQYGGYDGVPNGFAGAAVFYNKDLFAEAGITETPTTYDELVEAADKLVAAGITPIEFGGTVNWHLMRLLDNILMTECGADTFRDLITEQADWSAEPCVDSTYSEFHTWTQEYLTDGWVSLSDSEANALFFTGEAAMVIEGNWFDNVLRANDVDTSTIGVFLFPTGTGELYGDTSNVYVSAQTEHPDEAAVFLDYLTSEEPQRINQELVGSRPVNVNVEVDSSTQDSLDKQWNPIFDEATGLYYFNDQGMTPALTTEYWRIQNLVATDQLDPSEAGAEMQKFIDNQ</sequence>
<evidence type="ECO:0000256" key="2">
    <source>
        <dbReference type="ARBA" id="ARBA00022448"/>
    </source>
</evidence>
<dbReference type="RefSeq" id="WP_188710308.1">
    <property type="nucleotide sequence ID" value="NZ_BMHO01000001.1"/>
</dbReference>
<keyword evidence="3" id="KW-0732">Signal</keyword>
<dbReference type="Pfam" id="PF01547">
    <property type="entry name" value="SBP_bac_1"/>
    <property type="match status" value="1"/>
</dbReference>
<comment type="caution">
    <text evidence="4">The sequence shown here is derived from an EMBL/GenBank/DDBJ whole genome shotgun (WGS) entry which is preliminary data.</text>
</comment>
<reference evidence="4" key="2">
    <citation type="submission" date="2020-09" db="EMBL/GenBank/DDBJ databases">
        <authorList>
            <person name="Sun Q."/>
            <person name="Zhou Y."/>
        </authorList>
    </citation>
    <scope>NUCLEOTIDE SEQUENCE</scope>
    <source>
        <strain evidence="4">CGMCC 1.15152</strain>
    </source>
</reference>
<evidence type="ECO:0000256" key="3">
    <source>
        <dbReference type="SAM" id="SignalP"/>
    </source>
</evidence>
<dbReference type="PROSITE" id="PS51257">
    <property type="entry name" value="PROKAR_LIPOPROTEIN"/>
    <property type="match status" value="1"/>
</dbReference>
<evidence type="ECO:0000256" key="1">
    <source>
        <dbReference type="ARBA" id="ARBA00008520"/>
    </source>
</evidence>
<dbReference type="Gene3D" id="3.40.190.10">
    <property type="entry name" value="Periplasmic binding protein-like II"/>
    <property type="match status" value="2"/>
</dbReference>
<name>A0A917DAW3_9MICO</name>
<evidence type="ECO:0000313" key="4">
    <source>
        <dbReference type="EMBL" id="GGD24204.1"/>
    </source>
</evidence>
<proteinExistence type="inferred from homology"/>
<keyword evidence="2" id="KW-0813">Transport</keyword>
<dbReference type="PANTHER" id="PTHR43649:SF29">
    <property type="entry name" value="OSMOPROTECTIVE COMPOUNDS-BINDING PROTEIN GGTB"/>
    <property type="match status" value="1"/>
</dbReference>